<dbReference type="InterPro" id="IPR048406">
    <property type="entry name" value="GldM_Ig-like-2"/>
</dbReference>
<dbReference type="RefSeq" id="WP_282332669.1">
    <property type="nucleotide sequence ID" value="NZ_JASBRG010000001.1"/>
</dbReference>
<dbReference type="NCBIfam" id="TIGR03517">
    <property type="entry name" value="GldM_gliding"/>
    <property type="match status" value="1"/>
</dbReference>
<accession>A0ABT6R7V4</accession>
<comment type="caution">
    <text evidence="5">The sequence shown here is derived from an EMBL/GenBank/DDBJ whole genome shotgun (WGS) entry which is preliminary data.</text>
</comment>
<feature type="domain" description="Gliding motility-associated protein GldM second immunoglobulin-like" evidence="4">
    <location>
        <begin position="340"/>
        <end position="404"/>
    </location>
</feature>
<evidence type="ECO:0000259" key="1">
    <source>
        <dbReference type="Pfam" id="PF12080"/>
    </source>
</evidence>
<dbReference type="InterPro" id="IPR048405">
    <property type="entry name" value="GldM_Ig-like-1"/>
</dbReference>
<reference evidence="5 6" key="1">
    <citation type="submission" date="2023-05" db="EMBL/GenBank/DDBJ databases">
        <title>Genome sequence of Pinibacter sp. MAH-24.</title>
        <authorList>
            <person name="Huq M.A."/>
        </authorList>
    </citation>
    <scope>NUCLEOTIDE SEQUENCE [LARGE SCALE GENOMIC DNA]</scope>
    <source>
        <strain evidence="5 6">MAH-24</strain>
    </source>
</reference>
<dbReference type="InterPro" id="IPR022720">
    <property type="entry name" value="Motility-assoc_prot_GldM_N"/>
</dbReference>
<dbReference type="InterPro" id="IPR019859">
    <property type="entry name" value="Motility-assoc_prot_GldM"/>
</dbReference>
<name>A0ABT6R7V4_9BACT</name>
<dbReference type="Pfam" id="PF12081">
    <property type="entry name" value="GldM_1st"/>
    <property type="match status" value="1"/>
</dbReference>
<dbReference type="InterPro" id="IPR022719">
    <property type="entry name" value="Motility-assoc_prot_GldM_C"/>
</dbReference>
<organism evidence="5 6">
    <name type="scientific">Pinibacter soli</name>
    <dbReference type="NCBI Taxonomy" id="3044211"/>
    <lineage>
        <taxon>Bacteria</taxon>
        <taxon>Pseudomonadati</taxon>
        <taxon>Bacteroidota</taxon>
        <taxon>Chitinophagia</taxon>
        <taxon>Chitinophagales</taxon>
        <taxon>Chitinophagaceae</taxon>
        <taxon>Pinibacter</taxon>
    </lineage>
</organism>
<keyword evidence="6" id="KW-1185">Reference proteome</keyword>
<evidence type="ECO:0000259" key="2">
    <source>
        <dbReference type="Pfam" id="PF12081"/>
    </source>
</evidence>
<feature type="domain" description="Gliding motility-associated protein GldM first immunoglobulin-like" evidence="3">
    <location>
        <begin position="239"/>
        <end position="333"/>
    </location>
</feature>
<feature type="domain" description="Gliding motility-associated protein GldM C-terminal" evidence="1">
    <location>
        <begin position="416"/>
        <end position="519"/>
    </location>
</feature>
<evidence type="ECO:0000313" key="6">
    <source>
        <dbReference type="Proteomes" id="UP001226434"/>
    </source>
</evidence>
<dbReference type="EMBL" id="JASBRG010000001">
    <property type="protein sequence ID" value="MDI3318538.1"/>
    <property type="molecule type" value="Genomic_DNA"/>
</dbReference>
<dbReference type="Proteomes" id="UP001226434">
    <property type="component" value="Unassembled WGS sequence"/>
</dbReference>
<evidence type="ECO:0000313" key="5">
    <source>
        <dbReference type="EMBL" id="MDI3318538.1"/>
    </source>
</evidence>
<evidence type="ECO:0000259" key="4">
    <source>
        <dbReference type="Pfam" id="PF21602"/>
    </source>
</evidence>
<proteinExistence type="predicted"/>
<dbReference type="Pfam" id="PF21601">
    <property type="entry name" value="GldM_2nd"/>
    <property type="match status" value="1"/>
</dbReference>
<dbReference type="Pfam" id="PF21602">
    <property type="entry name" value="GldM_3rd"/>
    <property type="match status" value="1"/>
</dbReference>
<feature type="domain" description="Gliding motility-associated protein GldM N-terminal" evidence="2">
    <location>
        <begin position="30"/>
        <end position="232"/>
    </location>
</feature>
<gene>
    <name evidence="5" type="primary">gldM</name>
    <name evidence="5" type="ORF">QJ048_02075</name>
</gene>
<sequence>MALPKEPRQKMINMMYLVLTALLALNVSAEILNAFRTVNNSISTANGVIDEKNKSVYSSFEALAKDPQTAEKAKLWQPLAADAQKLSADMSSYLDGLKTTLKQESGLHMQDGVEEFKEDNIDAPSRLFDTKGEGPKLQEKLTKFKADLLNVLDPSKFANDPVLQKEVTEEKERLTKSLPLDLSIPASKSGNSNNNWTQAYFHMTPTIAALTILSKFQNDVKNSEAQVADYCLSRVGSVKVVFDEFQPLVGTSSTYLMPGQELEVSAGIGAYSKSAKPTVTINGAAVPLNSDGLAVFKKQVSGVGEQSVNVNINYVKPDGSTGTLTKTIKYTVGQPSGASVFLEKMNVMYIGVENPLRVSAGSAGREKMQVSFTGGSISSTGGDGYVAKPTQAGPAEVRVTVDGKTSSFPMRCKILPDPTAMVGTNKGGSISSALFKAQGGMFARLLESEFDVKFEVLSYKLGANGGAFGTYQEAANEGPRWTGKAADIITRATPGSSIFFDQIRVKGPDGKTRELPGIFFNLK</sequence>
<dbReference type="Pfam" id="PF12080">
    <property type="entry name" value="GldM_4th"/>
    <property type="match status" value="1"/>
</dbReference>
<protein>
    <submittedName>
        <fullName evidence="5">Gliding motility protein GldM</fullName>
    </submittedName>
</protein>
<evidence type="ECO:0000259" key="3">
    <source>
        <dbReference type="Pfam" id="PF21601"/>
    </source>
</evidence>